<reference evidence="1 2" key="1">
    <citation type="submission" date="2021-10" db="EMBL/GenBank/DDBJ databases">
        <title>The diversity and Nitrogen Metabolism of Culturable Nitrate-Utilizing Bacteria Within the Oxygen Minimum Zone of the Changjiang (Yangtze River)Estuary.</title>
        <authorList>
            <person name="Zhang D."/>
            <person name="Zheng J."/>
            <person name="Liu S."/>
            <person name="He W."/>
        </authorList>
    </citation>
    <scope>NUCLEOTIDE SEQUENCE [LARGE SCALE GENOMIC DNA]</scope>
    <source>
        <strain evidence="1 2">FXH275-2</strain>
    </source>
</reference>
<organism evidence="1 2">
    <name type="scientific">Sphingobium soli</name>
    <dbReference type="NCBI Taxonomy" id="1591116"/>
    <lineage>
        <taxon>Bacteria</taxon>
        <taxon>Pseudomonadati</taxon>
        <taxon>Pseudomonadota</taxon>
        <taxon>Alphaproteobacteria</taxon>
        <taxon>Sphingomonadales</taxon>
        <taxon>Sphingomonadaceae</taxon>
        <taxon>Sphingobium</taxon>
    </lineage>
</organism>
<evidence type="ECO:0000313" key="2">
    <source>
        <dbReference type="Proteomes" id="UP001198830"/>
    </source>
</evidence>
<keyword evidence="2" id="KW-1185">Reference proteome</keyword>
<dbReference type="Proteomes" id="UP001198830">
    <property type="component" value="Unassembled WGS sequence"/>
</dbReference>
<evidence type="ECO:0000313" key="1">
    <source>
        <dbReference type="EMBL" id="MCC4232609.1"/>
    </source>
</evidence>
<proteinExistence type="predicted"/>
<protein>
    <submittedName>
        <fullName evidence="1">Uncharacterized protein</fullName>
    </submittedName>
</protein>
<accession>A0ABS8H2F1</accession>
<dbReference type="EMBL" id="JAJGNP010000004">
    <property type="protein sequence ID" value="MCC4232609.1"/>
    <property type="molecule type" value="Genomic_DNA"/>
</dbReference>
<sequence>MTVRRHFVHVYTTIRIKVAVDAENHRAAMQAADAVVFGHGYAVRLSPVHTAVIGADYAEEVTEYLVDEADDPDFKRWRNYGPDFTPSRISGDGRAA</sequence>
<dbReference type="RefSeq" id="WP_228226818.1">
    <property type="nucleotide sequence ID" value="NZ_JAJGNP010000004.1"/>
</dbReference>
<comment type="caution">
    <text evidence="1">The sequence shown here is derived from an EMBL/GenBank/DDBJ whole genome shotgun (WGS) entry which is preliminary data.</text>
</comment>
<gene>
    <name evidence="1" type="ORF">LL253_07885</name>
</gene>
<name>A0ABS8H2F1_9SPHN</name>